<evidence type="ECO:0000256" key="4">
    <source>
        <dbReference type="ARBA" id="ARBA00022475"/>
    </source>
</evidence>
<name>A0A1E7YPG8_9PROT</name>
<protein>
    <recommendedName>
        <fullName evidence="14">Cytochrome b561 bacterial/Ni-hydrogenase domain-containing protein</fullName>
    </recommendedName>
</protein>
<keyword evidence="5" id="KW-0349">Heme</keyword>
<gene>
    <name evidence="15" type="ORF">BAE27_03780</name>
</gene>
<dbReference type="EMBL" id="LZYE01000070">
    <property type="protein sequence ID" value="OFC37700.1"/>
    <property type="molecule type" value="Genomic_DNA"/>
</dbReference>
<evidence type="ECO:0000256" key="1">
    <source>
        <dbReference type="ARBA" id="ARBA00001970"/>
    </source>
</evidence>
<comment type="caution">
    <text evidence="15">The sequence shown here is derived from an EMBL/GenBank/DDBJ whole genome shotgun (WGS) entry which is preliminary data.</text>
</comment>
<evidence type="ECO:0000256" key="11">
    <source>
        <dbReference type="ARBA" id="ARBA00023136"/>
    </source>
</evidence>
<dbReference type="GO" id="GO:0046872">
    <property type="term" value="F:metal ion binding"/>
    <property type="evidence" value="ECO:0007669"/>
    <property type="project" value="UniProtKB-KW"/>
</dbReference>
<feature type="transmembrane region" description="Helical" evidence="13">
    <location>
        <begin position="131"/>
        <end position="153"/>
    </location>
</feature>
<dbReference type="Pfam" id="PF01292">
    <property type="entry name" value="Ni_hydr_CYTB"/>
    <property type="match status" value="1"/>
</dbReference>
<feature type="transmembrane region" description="Helical" evidence="13">
    <location>
        <begin position="12"/>
        <end position="30"/>
    </location>
</feature>
<evidence type="ECO:0000256" key="6">
    <source>
        <dbReference type="ARBA" id="ARBA00022692"/>
    </source>
</evidence>
<dbReference type="GO" id="GO:0005886">
    <property type="term" value="C:plasma membrane"/>
    <property type="evidence" value="ECO:0007669"/>
    <property type="project" value="UniProtKB-SubCell"/>
</dbReference>
<comment type="similarity">
    <text evidence="12">Belongs to the cytochrome b561 family.</text>
</comment>
<dbReference type="SUPFAM" id="SSF81342">
    <property type="entry name" value="Transmembrane di-heme cytochromes"/>
    <property type="match status" value="1"/>
</dbReference>
<dbReference type="InterPro" id="IPR052168">
    <property type="entry name" value="Cytochrome_b561_oxidase"/>
</dbReference>
<evidence type="ECO:0000313" key="15">
    <source>
        <dbReference type="EMBL" id="OFC37700.1"/>
    </source>
</evidence>
<evidence type="ECO:0000256" key="12">
    <source>
        <dbReference type="ARBA" id="ARBA00037975"/>
    </source>
</evidence>
<dbReference type="InterPro" id="IPR011577">
    <property type="entry name" value="Cyt_b561_bac/Ni-Hgenase"/>
</dbReference>
<evidence type="ECO:0000256" key="9">
    <source>
        <dbReference type="ARBA" id="ARBA00022989"/>
    </source>
</evidence>
<evidence type="ECO:0000256" key="5">
    <source>
        <dbReference type="ARBA" id="ARBA00022617"/>
    </source>
</evidence>
<organism evidence="15 16">
    <name type="scientific">Acidithiobacillus caldus</name>
    <dbReference type="NCBI Taxonomy" id="33059"/>
    <lineage>
        <taxon>Bacteria</taxon>
        <taxon>Pseudomonadati</taxon>
        <taxon>Pseudomonadota</taxon>
        <taxon>Acidithiobacillia</taxon>
        <taxon>Acidithiobacillales</taxon>
        <taxon>Acidithiobacillaceae</taxon>
        <taxon>Acidithiobacillus</taxon>
    </lineage>
</organism>
<sequence length="186" mass="20928">MQRTYARLVFSLLYWSIAVLVVFQGVLGAANLRVPWLREHLDTAIVVHEQVGLLILVLTLSLLLTRIVLGRRSGEGTPQIHRRWARLIHGSFYTLIILECGVGIWMMGLLGKGLTIGLWHWSLPITPDPALVFHSILQIHAAIALAMAVLIVIHSAAALYHHYILRDDTLIRMLPKLRILPSEETT</sequence>
<dbReference type="PANTHER" id="PTHR30529">
    <property type="entry name" value="CYTOCHROME B561"/>
    <property type="match status" value="1"/>
</dbReference>
<keyword evidence="6 13" id="KW-0812">Transmembrane</keyword>
<dbReference type="GO" id="GO:0020037">
    <property type="term" value="F:heme binding"/>
    <property type="evidence" value="ECO:0007669"/>
    <property type="project" value="TreeGrafter"/>
</dbReference>
<feature type="transmembrane region" description="Helical" evidence="13">
    <location>
        <begin position="50"/>
        <end position="69"/>
    </location>
</feature>
<feature type="transmembrane region" description="Helical" evidence="13">
    <location>
        <begin position="90"/>
        <end position="111"/>
    </location>
</feature>
<keyword evidence="10" id="KW-0408">Iron</keyword>
<keyword evidence="11 13" id="KW-0472">Membrane</keyword>
<accession>A0A1E7YPG8</accession>
<evidence type="ECO:0000256" key="8">
    <source>
        <dbReference type="ARBA" id="ARBA00022982"/>
    </source>
</evidence>
<keyword evidence="9 13" id="KW-1133">Transmembrane helix</keyword>
<feature type="domain" description="Cytochrome b561 bacterial/Ni-hydrogenase" evidence="14">
    <location>
        <begin position="12"/>
        <end position="175"/>
    </location>
</feature>
<dbReference type="GO" id="GO:0022904">
    <property type="term" value="P:respiratory electron transport chain"/>
    <property type="evidence" value="ECO:0007669"/>
    <property type="project" value="InterPro"/>
</dbReference>
<dbReference type="InterPro" id="IPR016174">
    <property type="entry name" value="Di-haem_cyt_TM"/>
</dbReference>
<dbReference type="GO" id="GO:0009055">
    <property type="term" value="F:electron transfer activity"/>
    <property type="evidence" value="ECO:0007669"/>
    <property type="project" value="InterPro"/>
</dbReference>
<dbReference type="Proteomes" id="UP000175616">
    <property type="component" value="Unassembled WGS sequence"/>
</dbReference>
<reference evidence="15 16" key="1">
    <citation type="submission" date="2016-06" db="EMBL/GenBank/DDBJ databases">
        <title>Gene turnover analysis identifies the evolutionary adaptation of the extremophile Acidithiobacillus caldus.</title>
        <authorList>
            <person name="Zhang X."/>
        </authorList>
    </citation>
    <scope>NUCLEOTIDE SEQUENCE [LARGE SCALE GENOMIC DNA]</scope>
    <source>
        <strain evidence="15 16">DX</strain>
    </source>
</reference>
<evidence type="ECO:0000256" key="7">
    <source>
        <dbReference type="ARBA" id="ARBA00022723"/>
    </source>
</evidence>
<keyword evidence="4" id="KW-1003">Cell membrane</keyword>
<keyword evidence="3" id="KW-0813">Transport</keyword>
<evidence type="ECO:0000259" key="14">
    <source>
        <dbReference type="Pfam" id="PF01292"/>
    </source>
</evidence>
<proteinExistence type="inferred from homology"/>
<evidence type="ECO:0000313" key="16">
    <source>
        <dbReference type="Proteomes" id="UP000175616"/>
    </source>
</evidence>
<keyword evidence="8" id="KW-0249">Electron transport</keyword>
<dbReference type="AlphaFoldDB" id="A0A1E7YPG8"/>
<comment type="subcellular location">
    <subcellularLocation>
        <location evidence="2">Cell membrane</location>
        <topology evidence="2">Multi-pass membrane protein</topology>
    </subcellularLocation>
</comment>
<evidence type="ECO:0000256" key="2">
    <source>
        <dbReference type="ARBA" id="ARBA00004651"/>
    </source>
</evidence>
<evidence type="ECO:0000256" key="10">
    <source>
        <dbReference type="ARBA" id="ARBA00023004"/>
    </source>
</evidence>
<comment type="cofactor">
    <cofactor evidence="1">
        <name>heme b</name>
        <dbReference type="ChEBI" id="CHEBI:60344"/>
    </cofactor>
</comment>
<evidence type="ECO:0000256" key="3">
    <source>
        <dbReference type="ARBA" id="ARBA00022448"/>
    </source>
</evidence>
<keyword evidence="7" id="KW-0479">Metal-binding</keyword>
<evidence type="ECO:0000256" key="13">
    <source>
        <dbReference type="SAM" id="Phobius"/>
    </source>
</evidence>
<dbReference type="RefSeq" id="WP_070114253.1">
    <property type="nucleotide sequence ID" value="NZ_LZYE01000070.1"/>
</dbReference>
<dbReference type="PANTHER" id="PTHR30529:SF1">
    <property type="entry name" value="CYTOCHROME B561 HOMOLOG 2"/>
    <property type="match status" value="1"/>
</dbReference>